<keyword evidence="1" id="KW-1133">Transmembrane helix</keyword>
<sequence length="52" mass="5982">MFILEVSIYVIQLVCLVMHLIGLICIAILPQPFNSQHTNIRNLYKKNPCPTQ</sequence>
<keyword evidence="1" id="KW-0472">Membrane</keyword>
<keyword evidence="1" id="KW-0812">Transmembrane</keyword>
<protein>
    <submittedName>
        <fullName evidence="2">Uncharacterized protein</fullName>
    </submittedName>
</protein>
<organism evidence="2">
    <name type="scientific">Anguilla anguilla</name>
    <name type="common">European freshwater eel</name>
    <name type="synonym">Muraena anguilla</name>
    <dbReference type="NCBI Taxonomy" id="7936"/>
    <lineage>
        <taxon>Eukaryota</taxon>
        <taxon>Metazoa</taxon>
        <taxon>Chordata</taxon>
        <taxon>Craniata</taxon>
        <taxon>Vertebrata</taxon>
        <taxon>Euteleostomi</taxon>
        <taxon>Actinopterygii</taxon>
        <taxon>Neopterygii</taxon>
        <taxon>Teleostei</taxon>
        <taxon>Anguilliformes</taxon>
        <taxon>Anguillidae</taxon>
        <taxon>Anguilla</taxon>
    </lineage>
</organism>
<reference evidence="2" key="1">
    <citation type="submission" date="2014-11" db="EMBL/GenBank/DDBJ databases">
        <authorList>
            <person name="Amaro Gonzalez C."/>
        </authorList>
    </citation>
    <scope>NUCLEOTIDE SEQUENCE</scope>
</reference>
<dbReference type="AlphaFoldDB" id="A0A0E9UJ81"/>
<name>A0A0E9UJ81_ANGAN</name>
<dbReference type="EMBL" id="GBXM01043252">
    <property type="protein sequence ID" value="JAH65325.1"/>
    <property type="molecule type" value="Transcribed_RNA"/>
</dbReference>
<feature type="transmembrane region" description="Helical" evidence="1">
    <location>
        <begin position="6"/>
        <end position="29"/>
    </location>
</feature>
<accession>A0A0E9UJ81</accession>
<proteinExistence type="predicted"/>
<reference evidence="2" key="2">
    <citation type="journal article" date="2015" name="Fish Shellfish Immunol.">
        <title>Early steps in the European eel (Anguilla anguilla)-Vibrio vulnificus interaction in the gills: Role of the RtxA13 toxin.</title>
        <authorList>
            <person name="Callol A."/>
            <person name="Pajuelo D."/>
            <person name="Ebbesson L."/>
            <person name="Teles M."/>
            <person name="MacKenzie S."/>
            <person name="Amaro C."/>
        </authorList>
    </citation>
    <scope>NUCLEOTIDE SEQUENCE</scope>
</reference>
<evidence type="ECO:0000256" key="1">
    <source>
        <dbReference type="SAM" id="Phobius"/>
    </source>
</evidence>
<evidence type="ECO:0000313" key="2">
    <source>
        <dbReference type="EMBL" id="JAH65325.1"/>
    </source>
</evidence>